<evidence type="ECO:0000256" key="3">
    <source>
        <dbReference type="ARBA" id="ARBA00022741"/>
    </source>
</evidence>
<evidence type="ECO:0000313" key="7">
    <source>
        <dbReference type="Proteomes" id="UP000887574"/>
    </source>
</evidence>
<evidence type="ECO:0000313" key="8">
    <source>
        <dbReference type="WBParaSite" id="jg24321"/>
    </source>
</evidence>
<dbReference type="GO" id="GO:0000166">
    <property type="term" value="F:nucleotide binding"/>
    <property type="evidence" value="ECO:0007669"/>
    <property type="project" value="UniProtKB-KW"/>
</dbReference>
<keyword evidence="7" id="KW-1185">Reference proteome</keyword>
<dbReference type="GO" id="GO:0004081">
    <property type="term" value="F:bis(5'-nucleosyl)-tetraphosphatase (asymmetrical) activity"/>
    <property type="evidence" value="ECO:0007669"/>
    <property type="project" value="TreeGrafter"/>
</dbReference>
<dbReference type="SUPFAM" id="SSF51283">
    <property type="entry name" value="dUTPase-like"/>
    <property type="match status" value="1"/>
</dbReference>
<dbReference type="CDD" id="cd03428">
    <property type="entry name" value="NUDIX_Ap4A_Nudt2"/>
    <property type="match status" value="1"/>
</dbReference>
<accession>A0A915DZH6</accession>
<dbReference type="InterPro" id="IPR036157">
    <property type="entry name" value="dUTPase-like_sf"/>
</dbReference>
<dbReference type="PANTHER" id="PTHR21340">
    <property type="entry name" value="DIADENOSINE 5,5-P1,P4-TETRAPHOSPHATE PYROPHOSPHOHYDROLASE MUTT"/>
    <property type="match status" value="1"/>
</dbReference>
<organism evidence="7 8">
    <name type="scientific">Ditylenchus dipsaci</name>
    <dbReference type="NCBI Taxonomy" id="166011"/>
    <lineage>
        <taxon>Eukaryota</taxon>
        <taxon>Metazoa</taxon>
        <taxon>Ecdysozoa</taxon>
        <taxon>Nematoda</taxon>
        <taxon>Chromadorea</taxon>
        <taxon>Rhabditida</taxon>
        <taxon>Tylenchina</taxon>
        <taxon>Tylenchomorpha</taxon>
        <taxon>Sphaerularioidea</taxon>
        <taxon>Anguinidae</taxon>
        <taxon>Anguininae</taxon>
        <taxon>Ditylenchus</taxon>
    </lineage>
</organism>
<dbReference type="AlphaFoldDB" id="A0A915DZH6"/>
<evidence type="ECO:0000259" key="6">
    <source>
        <dbReference type="PROSITE" id="PS51462"/>
    </source>
</evidence>
<dbReference type="InterPro" id="IPR003565">
    <property type="entry name" value="Tetra_PHTase"/>
</dbReference>
<reference evidence="8" key="1">
    <citation type="submission" date="2022-11" db="UniProtKB">
        <authorList>
            <consortium name="WormBaseParasite"/>
        </authorList>
    </citation>
    <scope>IDENTIFICATION</scope>
</reference>
<name>A0A915DZH6_9BILA</name>
<evidence type="ECO:0000256" key="5">
    <source>
        <dbReference type="ARBA" id="ARBA00032644"/>
    </source>
</evidence>
<evidence type="ECO:0000256" key="2">
    <source>
        <dbReference type="ARBA" id="ARBA00018911"/>
    </source>
</evidence>
<dbReference type="InterPro" id="IPR051325">
    <property type="entry name" value="Nudix_hydrolase_domain"/>
</dbReference>
<sequence>MTVDYKLEEGKSGKHLNMAPGRPGAILYSLTGKTLEFGDACRLETGLSVCLPDGYRARLVPVHNEGSMNFFPEATIYQGKKPIGFSVKNFKPGNQVTISAGDPIGMLIFEKSNEKPRVEIVFPLNDMTLKPGRNTVMLKYGVGKNVGAYEFEQFMPLPIVTGGLSVYPTVFTSTNWNMLARIIEVYNVTDEEILLCKEHEIGCVMTTNYWFLQTRMIDTAGILIYRKANNGVEYLLLQARCEPCHWNPPCGNVNLGEKELVSAIRNTQEQTSIQAVSLDIHQSFSREIHYYAKGQPKKVTYWLAHMKNDQSIGNIQLSHKHKNLFWANMEGASLLFAFPTMVKMLKEADEFLKSKSA</sequence>
<dbReference type="WBParaSite" id="jg24321">
    <property type="protein sequence ID" value="jg24321"/>
    <property type="gene ID" value="jg24321"/>
</dbReference>
<dbReference type="PANTHER" id="PTHR21340:SF0">
    <property type="entry name" value="BIS(5'-NUCLEOSYL)-TETRAPHOSPHATASE [ASYMMETRICAL]"/>
    <property type="match status" value="1"/>
</dbReference>
<keyword evidence="3" id="KW-0547">Nucleotide-binding</keyword>
<dbReference type="PRINTS" id="PR01405">
    <property type="entry name" value="TETRPHPHTASE"/>
</dbReference>
<dbReference type="InterPro" id="IPR015797">
    <property type="entry name" value="NUDIX_hydrolase-like_dom_sf"/>
</dbReference>
<dbReference type="Pfam" id="PF00293">
    <property type="entry name" value="NUDIX"/>
    <property type="match status" value="1"/>
</dbReference>
<keyword evidence="4" id="KW-0378">Hydrolase</keyword>
<protein>
    <recommendedName>
        <fullName evidence="2">Bis(5'-nucleosyl)-tetraphosphatase [asymmetrical]</fullName>
    </recommendedName>
    <alternativeName>
        <fullName evidence="5">Diadenosine 5',5'''-P1,P4-tetraphosphate asymmetrical hydrolase</fullName>
    </alternativeName>
</protein>
<proteinExistence type="inferred from homology"/>
<dbReference type="GO" id="GO:0006167">
    <property type="term" value="P:AMP biosynthetic process"/>
    <property type="evidence" value="ECO:0007669"/>
    <property type="project" value="TreeGrafter"/>
</dbReference>
<comment type="similarity">
    <text evidence="1">Belongs to the Nudix hydrolase family.</text>
</comment>
<evidence type="ECO:0000256" key="4">
    <source>
        <dbReference type="ARBA" id="ARBA00022801"/>
    </source>
</evidence>
<evidence type="ECO:0000256" key="1">
    <source>
        <dbReference type="ARBA" id="ARBA00005582"/>
    </source>
</evidence>
<dbReference type="GO" id="GO:0006754">
    <property type="term" value="P:ATP biosynthetic process"/>
    <property type="evidence" value="ECO:0007669"/>
    <property type="project" value="TreeGrafter"/>
</dbReference>
<dbReference type="SUPFAM" id="SSF55811">
    <property type="entry name" value="Nudix"/>
    <property type="match status" value="1"/>
</dbReference>
<dbReference type="Gene3D" id="3.90.79.10">
    <property type="entry name" value="Nucleoside Triphosphate Pyrophosphohydrolase"/>
    <property type="match status" value="1"/>
</dbReference>
<dbReference type="InterPro" id="IPR000086">
    <property type="entry name" value="NUDIX_hydrolase_dom"/>
</dbReference>
<dbReference type="Proteomes" id="UP000887574">
    <property type="component" value="Unplaced"/>
</dbReference>
<feature type="domain" description="Nudix hydrolase" evidence="6">
    <location>
        <begin position="215"/>
        <end position="349"/>
    </location>
</feature>
<dbReference type="PROSITE" id="PS51462">
    <property type="entry name" value="NUDIX"/>
    <property type="match status" value="1"/>
</dbReference>